<sequence>YPKMEVYSTDFILVTFISISLLFLRCEAHAASTPFQATVYVNNNTLVCHSGLMSVYISKVQFAGLPFSIYVQDERSGYYQAVTVAEQCGYFLRETEIFIILTVPSHGCFVRRQKYITNLTVVIMALADRGRVEIVQTIPVICERTIKGKANKNVNPLSEHFFCNKNGFNITIPQSATVPPLNLDSVWIPSRESRNCKPQKTSRDSITFIFPFTDCGTQSMVRTVDGIITYWVKIEMKQHPQKGFISHDTPFHLTVHCSFALAQSIQLGIEVQEVKSESPSTLKSEGILTTAMRFAKDSSYTSFYSSRDPPAVTELGQPVYVEVFLLKHEDKDLVLLLDDCWATPTKNPHDPQRWNLLVKGCPFTGDSHRTVLLPVVSSEELKYPSLRKWFVVKLFSFVKPPTSDNLVYFHCDIEICKGPGCLQSCSNVFVLSTITMSKSTRNESKELPIYQHKAKLVQAVKESTFLLVTGETGSGKTTQLPQYLHRAGFCENGKIGVTQPRRVAAITVAQRVAQEMQCTLGREVGYQVRFDDCTSQDTQVKYMTDGCLLREILADPVLTQYSVVILDEVHERSLNTDILLGLLKKRFSDPADATKGRRFPLKVLVMSATLETDKLSAFLGGCPVFAIPGRTFPVTCTFGSAVGPKDTESSGYVKELDDNLASFAPQVVRMALDVHTSEMAGDILVFLTGQSEIERACDLLYEKAESIDYRFDVQDQTVEGLLILPLYGSMPTDQQRQIFQPPPSGIRKCVVSTNIAATSLTINGIKYIIDSGFVKQLNHNSRVGMDILEVVPISKSEAQQRAGRAGRTSAGKCFRIYNKEFWEKSMPEYTVPEIQRTSLTAVILTLKCLGVHDVIRFPYLDCPEERFILEALKQLYQFDAIDRRGRVTQLGELMVEFPLHPGLTRALLKAASLGCQDLLLPVAAMLSVENIFIRPGHPDRQKEADKKHKALAAKSGGMNDFATLLSVFQSCKSSDRPSAWCKEHWIHWRALKSAFSVETQLREILLRLQQKRDFPAETFDGNKGELFRRCLCTGYFTNVARRSVGKVFCTMDGNGSMVHIHPSSSLFDQEAELNWLIFHDVLVTSRVYIRTVCPIRYEWVKDLLPKLHEVDVYELSSVAREEVTDEEMIKWESREAAKRQSEVSNEDVMKKMEKRNNETTLSHCPVLTNRDSFHKLVCSPLPTQTVFCPSMNEVSVVREGWLHKRGEYIKTWRPRYFILKSDGSFIGYKEKPEVSSDHSLPPLNNFSVAECQLMKTERPRPNTFVIRCLQWTSVIERTFHVDSNEEREEWMRSIQAVANSLKSQQQDEEPMEIKFGSPSDSSGTEEMEIAVSKSRTKVTMSDFDYLKLLGKGTFGKVILVKEKATGMYYAMKILRKEVIIAKDEVAHTVTESRVLQNTRHPFLTTLKYAFQTHDRLCFVMEYANGGELFFHLSRDRVFTEDRARFYGAEIVSALEYLHSRNVVYRDLKLENLMLDKDGHIKITDFGLCKEGITDGATMKTFCGTPEYLAPEVLEDNDYGRAVDWWGLGVVMYEMMCGRLPFYNQDHERLFELILMEEIRFPKNLAPEAKALLAGLLKKDPKQRLGGGPDDAKDVMSHKFFTSINWQDVIEKKLIPPFKPQVTSETDTRYFDDEFTAQTITITPPDKYDSLDAEDSDQRTHFPQFSYSASIRE</sequence>
<gene>
    <name evidence="1" type="ORF">L3Q82_018984</name>
</gene>
<keyword evidence="2" id="KW-1185">Reference proteome</keyword>
<reference evidence="1" key="1">
    <citation type="submission" date="2022-04" db="EMBL/GenBank/DDBJ databases">
        <title>Jade perch genome.</title>
        <authorList>
            <person name="Chao B."/>
        </authorList>
    </citation>
    <scope>NUCLEOTIDE SEQUENCE</scope>
    <source>
        <strain evidence="1">CB-2022</strain>
    </source>
</reference>
<accession>A0ACB8VG34</accession>
<evidence type="ECO:0000313" key="1">
    <source>
        <dbReference type="EMBL" id="KAI3354464.1"/>
    </source>
</evidence>
<feature type="non-terminal residue" evidence="1">
    <location>
        <position position="1"/>
    </location>
</feature>
<comment type="caution">
    <text evidence="1">The sequence shown here is derived from an EMBL/GenBank/DDBJ whole genome shotgun (WGS) entry which is preliminary data.</text>
</comment>
<organism evidence="1 2">
    <name type="scientific">Scortum barcoo</name>
    <name type="common">barcoo grunter</name>
    <dbReference type="NCBI Taxonomy" id="214431"/>
    <lineage>
        <taxon>Eukaryota</taxon>
        <taxon>Metazoa</taxon>
        <taxon>Chordata</taxon>
        <taxon>Craniata</taxon>
        <taxon>Vertebrata</taxon>
        <taxon>Euteleostomi</taxon>
        <taxon>Actinopterygii</taxon>
        <taxon>Neopterygii</taxon>
        <taxon>Teleostei</taxon>
        <taxon>Neoteleostei</taxon>
        <taxon>Acanthomorphata</taxon>
        <taxon>Eupercaria</taxon>
        <taxon>Centrarchiformes</taxon>
        <taxon>Terapontoidei</taxon>
        <taxon>Terapontidae</taxon>
        <taxon>Scortum</taxon>
    </lineage>
</organism>
<dbReference type="Proteomes" id="UP000831701">
    <property type="component" value="Chromosome 22"/>
</dbReference>
<evidence type="ECO:0000313" key="2">
    <source>
        <dbReference type="Proteomes" id="UP000831701"/>
    </source>
</evidence>
<name>A0ACB8VG34_9TELE</name>
<dbReference type="EMBL" id="CM041552">
    <property type="protein sequence ID" value="KAI3354464.1"/>
    <property type="molecule type" value="Genomic_DNA"/>
</dbReference>
<proteinExistence type="predicted"/>
<protein>
    <submittedName>
        <fullName evidence="1">Uncharacterized protein</fullName>
    </submittedName>
</protein>